<gene>
    <name evidence="4" type="ORF">NMK71_08335</name>
</gene>
<keyword evidence="4" id="KW-0540">Nuclease</keyword>
<dbReference type="Pfam" id="PF03372">
    <property type="entry name" value="Exo_endo_phos"/>
    <property type="match status" value="1"/>
</dbReference>
<keyword evidence="4" id="KW-0378">Hydrolase</keyword>
<dbReference type="Gene3D" id="3.60.10.10">
    <property type="entry name" value="Endonuclease/exonuclease/phosphatase"/>
    <property type="match status" value="1"/>
</dbReference>
<evidence type="ECO:0000259" key="3">
    <source>
        <dbReference type="Pfam" id="PF03372"/>
    </source>
</evidence>
<dbReference type="Proteomes" id="UP001152599">
    <property type="component" value="Unassembled WGS sequence"/>
</dbReference>
<dbReference type="RefSeq" id="WP_304420819.1">
    <property type="nucleotide sequence ID" value="NZ_JANCMU010000004.1"/>
</dbReference>
<feature type="compositionally biased region" description="Basic and acidic residues" evidence="1">
    <location>
        <begin position="323"/>
        <end position="333"/>
    </location>
</feature>
<keyword evidence="2" id="KW-0472">Membrane</keyword>
<accession>A0A9X4N3W6</accession>
<proteinExistence type="predicted"/>
<name>A0A9X4N3W6_9FLAO</name>
<dbReference type="SUPFAM" id="SSF56219">
    <property type="entry name" value="DNase I-like"/>
    <property type="match status" value="1"/>
</dbReference>
<feature type="transmembrane region" description="Helical" evidence="2">
    <location>
        <begin position="34"/>
        <end position="53"/>
    </location>
</feature>
<sequence>MTTTFIVLAVLLFLMSFLPSTTITHWSARIFDYVRIQVLFLMLIILIASFFYFDEFKNEILIGQVLLGISILYQAYIILPFLPTHYFRKSGEKPQHEVTLLSVNVLQSNTDYQKLIDLVREYQPDILLTMETNKAWEKALEAIEDQLPNFLKAPYENRYGMHLYTKLKVNKIKEHQFLVDDRPAIEAHLEDSKNHRFVFWGFHPPPPSPTEKPSSRQKDGELMQLAKLIVKQDEPSLVAGDFNSVCWSRSSKLFAEISNLNDARIGKGILGTFPVRPSIFRFPIDLLYSSKEIVVNSIKILPDIGSDHLPIFSTFSVTSSVDHSNKRMEKEEKEEVEELIDEGEEAAKEEE</sequence>
<reference evidence="4" key="1">
    <citation type="submission" date="2022-07" db="EMBL/GenBank/DDBJ databases">
        <title>Description and genome-wide analysis of Profundicola chukchiensis gen. nov., sp. nov., marine bacteria isolated from bottom sediments of the Chukchi Sea.</title>
        <authorList>
            <person name="Romanenko L."/>
            <person name="Otstavnykh N."/>
            <person name="Kurilenko V."/>
            <person name="Eremeev V."/>
            <person name="Velansky P."/>
            <person name="Mikhailov V."/>
            <person name="Isaeva M."/>
        </authorList>
    </citation>
    <scope>NUCLEOTIDE SEQUENCE</scope>
    <source>
        <strain evidence="4">KMM 9713</strain>
    </source>
</reference>
<keyword evidence="5" id="KW-1185">Reference proteome</keyword>
<evidence type="ECO:0000256" key="1">
    <source>
        <dbReference type="SAM" id="MobiDB-lite"/>
    </source>
</evidence>
<evidence type="ECO:0000256" key="2">
    <source>
        <dbReference type="SAM" id="Phobius"/>
    </source>
</evidence>
<keyword evidence="2" id="KW-1133">Transmembrane helix</keyword>
<feature type="domain" description="Endonuclease/exonuclease/phosphatase" evidence="3">
    <location>
        <begin position="102"/>
        <end position="308"/>
    </location>
</feature>
<dbReference type="GO" id="GO:0004519">
    <property type="term" value="F:endonuclease activity"/>
    <property type="evidence" value="ECO:0007669"/>
    <property type="project" value="UniProtKB-KW"/>
</dbReference>
<keyword evidence="4" id="KW-0255">Endonuclease</keyword>
<keyword evidence="2" id="KW-0812">Transmembrane</keyword>
<feature type="region of interest" description="Disordered" evidence="1">
    <location>
        <begin position="323"/>
        <end position="351"/>
    </location>
</feature>
<protein>
    <submittedName>
        <fullName evidence="4">Endonuclease/exonuclease/phosphatase family protein</fullName>
    </submittedName>
</protein>
<evidence type="ECO:0000313" key="4">
    <source>
        <dbReference type="EMBL" id="MDG4946419.1"/>
    </source>
</evidence>
<feature type="compositionally biased region" description="Acidic residues" evidence="1">
    <location>
        <begin position="334"/>
        <end position="351"/>
    </location>
</feature>
<dbReference type="AlphaFoldDB" id="A0A9X4N3W6"/>
<dbReference type="InterPro" id="IPR036691">
    <property type="entry name" value="Endo/exonu/phosph_ase_sf"/>
</dbReference>
<evidence type="ECO:0000313" key="5">
    <source>
        <dbReference type="Proteomes" id="UP001152599"/>
    </source>
</evidence>
<dbReference type="InterPro" id="IPR005135">
    <property type="entry name" value="Endo/exonuclease/phosphatase"/>
</dbReference>
<dbReference type="EMBL" id="JANCMU010000004">
    <property type="protein sequence ID" value="MDG4946419.1"/>
    <property type="molecule type" value="Genomic_DNA"/>
</dbReference>
<comment type="caution">
    <text evidence="4">The sequence shown here is derived from an EMBL/GenBank/DDBJ whole genome shotgun (WGS) entry which is preliminary data.</text>
</comment>
<organism evidence="4 5">
    <name type="scientific">Profundicola chukchiensis</name>
    <dbReference type="NCBI Taxonomy" id="2961959"/>
    <lineage>
        <taxon>Bacteria</taxon>
        <taxon>Pseudomonadati</taxon>
        <taxon>Bacteroidota</taxon>
        <taxon>Flavobacteriia</taxon>
        <taxon>Flavobacteriales</taxon>
        <taxon>Weeksellaceae</taxon>
        <taxon>Profundicola</taxon>
    </lineage>
</organism>
<feature type="transmembrane region" description="Helical" evidence="2">
    <location>
        <begin position="60"/>
        <end position="82"/>
    </location>
</feature>